<accession>A0A6A3MJ33</accession>
<protein>
    <submittedName>
        <fullName evidence="2">Uncharacterized protein</fullName>
    </submittedName>
</protein>
<organism evidence="2 7">
    <name type="scientific">Phytophthora rubi</name>
    <dbReference type="NCBI Taxonomy" id="129364"/>
    <lineage>
        <taxon>Eukaryota</taxon>
        <taxon>Sar</taxon>
        <taxon>Stramenopiles</taxon>
        <taxon>Oomycota</taxon>
        <taxon>Peronosporomycetes</taxon>
        <taxon>Peronosporales</taxon>
        <taxon>Peronosporaceae</taxon>
        <taxon>Phytophthora</taxon>
    </lineage>
</organism>
<evidence type="ECO:0000313" key="2">
    <source>
        <dbReference type="EMBL" id="KAE9032639.1"/>
    </source>
</evidence>
<evidence type="ECO:0000256" key="1">
    <source>
        <dbReference type="SAM" id="MobiDB-lite"/>
    </source>
</evidence>
<comment type="caution">
    <text evidence="2">The sequence shown here is derived from an EMBL/GenBank/DDBJ whole genome shotgun (WGS) entry which is preliminary data.</text>
</comment>
<sequence length="98" mass="11262">MRTGAHTLPSRREEKSIKKPMEESTRVALEAEIVRRLERCAVMRYEVFAKIELEIAQVEADIRMSGVPMLSRLELLNAGVPHAEVDRLLPLERPLRLD</sequence>
<dbReference type="EMBL" id="QXFV01000469">
    <property type="protein sequence ID" value="KAE9036619.1"/>
    <property type="molecule type" value="Genomic_DNA"/>
</dbReference>
<evidence type="ECO:0000313" key="4">
    <source>
        <dbReference type="EMBL" id="KAE9353014.1"/>
    </source>
</evidence>
<name>A0A6A3MJ33_9STRA</name>
<feature type="region of interest" description="Disordered" evidence="1">
    <location>
        <begin position="1"/>
        <end position="21"/>
    </location>
</feature>
<reference evidence="5 7" key="1">
    <citation type="submission" date="2018-09" db="EMBL/GenBank/DDBJ databases">
        <title>Genomic investigation of the strawberry pathogen Phytophthora fragariae indicates pathogenicity is determined by transcriptional variation in three key races.</title>
        <authorList>
            <person name="Adams T.M."/>
            <person name="Armitage A.D."/>
            <person name="Sobczyk M.K."/>
            <person name="Bates H.J."/>
            <person name="Dunwell J.M."/>
            <person name="Nellist C.F."/>
            <person name="Harrison R.J."/>
        </authorList>
    </citation>
    <scope>NUCLEOTIDE SEQUENCE [LARGE SCALE GENOMIC DNA]</scope>
    <source>
        <strain evidence="3 5">SCRP249</strain>
        <strain evidence="2 7">SCRP324</strain>
        <strain evidence="4 6">SCRP333</strain>
    </source>
</reference>
<dbReference type="EMBL" id="QXFU01000475">
    <property type="protein sequence ID" value="KAE9032639.1"/>
    <property type="molecule type" value="Genomic_DNA"/>
</dbReference>
<evidence type="ECO:0000313" key="5">
    <source>
        <dbReference type="Proteomes" id="UP000429607"/>
    </source>
</evidence>
<dbReference type="AlphaFoldDB" id="A0A6A3MJ33"/>
<keyword evidence="6" id="KW-1185">Reference proteome</keyword>
<proteinExistence type="predicted"/>
<evidence type="ECO:0000313" key="6">
    <source>
        <dbReference type="Proteomes" id="UP000434957"/>
    </source>
</evidence>
<dbReference type="Proteomes" id="UP000435112">
    <property type="component" value="Unassembled WGS sequence"/>
</dbReference>
<evidence type="ECO:0000313" key="7">
    <source>
        <dbReference type="Proteomes" id="UP000435112"/>
    </source>
</evidence>
<dbReference type="Proteomes" id="UP000429607">
    <property type="component" value="Unassembled WGS sequence"/>
</dbReference>
<dbReference type="EMBL" id="QXFT01000150">
    <property type="protein sequence ID" value="KAE9353014.1"/>
    <property type="molecule type" value="Genomic_DNA"/>
</dbReference>
<dbReference type="Proteomes" id="UP000434957">
    <property type="component" value="Unassembled WGS sequence"/>
</dbReference>
<evidence type="ECO:0000313" key="3">
    <source>
        <dbReference type="EMBL" id="KAE9036619.1"/>
    </source>
</evidence>
<feature type="compositionally biased region" description="Basic and acidic residues" evidence="1">
    <location>
        <begin position="10"/>
        <end position="21"/>
    </location>
</feature>
<gene>
    <name evidence="3" type="ORF">PR001_g8739</name>
    <name evidence="2" type="ORF">PR002_g9084</name>
    <name evidence="4" type="ORF">PR003_g4085</name>
</gene>